<proteinExistence type="predicted"/>
<keyword evidence="1" id="KW-0732">Signal</keyword>
<protein>
    <recommendedName>
        <fullName evidence="4">DUF4360 domain-containing protein</fullName>
    </recommendedName>
</protein>
<name>A0A388JKR0_CHABU</name>
<sequence length="199" mass="21250">MVILLLLGLLQLAVPGLAQSPPASTVKITVVTYAGTGCPPGSTEGVISSDGQTLTIIFSKYTAFTPGSPADRRKNCQVAVAVEYPSGFTFTLATVTYRGYAQLEPGVTGRLAASYYFSGIPGTVRSKHELRPPVDGNFEFTDKFGTVVYQECGVPPAILNLVSEASVKPPPGSKAVGLITVDSQDLRLKQIYRFIWKKC</sequence>
<reference evidence="2 3" key="1">
    <citation type="journal article" date="2018" name="Cell">
        <title>The Chara Genome: Secondary Complexity and Implications for Plant Terrestrialization.</title>
        <authorList>
            <person name="Nishiyama T."/>
            <person name="Sakayama H."/>
            <person name="Vries J.D."/>
            <person name="Buschmann H."/>
            <person name="Saint-Marcoux D."/>
            <person name="Ullrich K.K."/>
            <person name="Haas F.B."/>
            <person name="Vanderstraeten L."/>
            <person name="Becker D."/>
            <person name="Lang D."/>
            <person name="Vosolsobe S."/>
            <person name="Rombauts S."/>
            <person name="Wilhelmsson P.K.I."/>
            <person name="Janitza P."/>
            <person name="Kern R."/>
            <person name="Heyl A."/>
            <person name="Rumpler F."/>
            <person name="Villalobos L.I.A.C."/>
            <person name="Clay J.M."/>
            <person name="Skokan R."/>
            <person name="Toyoda A."/>
            <person name="Suzuki Y."/>
            <person name="Kagoshima H."/>
            <person name="Schijlen E."/>
            <person name="Tajeshwar N."/>
            <person name="Catarino B."/>
            <person name="Hetherington A.J."/>
            <person name="Saltykova A."/>
            <person name="Bonnot C."/>
            <person name="Breuninger H."/>
            <person name="Symeonidi A."/>
            <person name="Radhakrishnan G.V."/>
            <person name="Van Nieuwerburgh F."/>
            <person name="Deforce D."/>
            <person name="Chang C."/>
            <person name="Karol K.G."/>
            <person name="Hedrich R."/>
            <person name="Ulvskov P."/>
            <person name="Glockner G."/>
            <person name="Delwiche C.F."/>
            <person name="Petrasek J."/>
            <person name="Van de Peer Y."/>
            <person name="Friml J."/>
            <person name="Beilby M."/>
            <person name="Dolan L."/>
            <person name="Kohara Y."/>
            <person name="Sugano S."/>
            <person name="Fujiyama A."/>
            <person name="Delaux P.-M."/>
            <person name="Quint M."/>
            <person name="TheiBen G."/>
            <person name="Hagemann M."/>
            <person name="Harholt J."/>
            <person name="Dunand C."/>
            <person name="Zachgo S."/>
            <person name="Langdale J."/>
            <person name="Maumus F."/>
            <person name="Straeten D.V.D."/>
            <person name="Gould S.B."/>
            <person name="Rensing S.A."/>
        </authorList>
    </citation>
    <scope>NUCLEOTIDE SEQUENCE [LARGE SCALE GENOMIC DNA]</scope>
    <source>
        <strain evidence="2 3">S276</strain>
    </source>
</reference>
<feature type="signal peptide" evidence="1">
    <location>
        <begin position="1"/>
        <end position="18"/>
    </location>
</feature>
<organism evidence="2 3">
    <name type="scientific">Chara braunii</name>
    <name type="common">Braun's stonewort</name>
    <dbReference type="NCBI Taxonomy" id="69332"/>
    <lineage>
        <taxon>Eukaryota</taxon>
        <taxon>Viridiplantae</taxon>
        <taxon>Streptophyta</taxon>
        <taxon>Charophyceae</taxon>
        <taxon>Charales</taxon>
        <taxon>Characeae</taxon>
        <taxon>Chara</taxon>
    </lineage>
</organism>
<dbReference type="Proteomes" id="UP000265515">
    <property type="component" value="Unassembled WGS sequence"/>
</dbReference>
<comment type="caution">
    <text evidence="2">The sequence shown here is derived from an EMBL/GenBank/DDBJ whole genome shotgun (WGS) entry which is preliminary data.</text>
</comment>
<keyword evidence="3" id="KW-1185">Reference proteome</keyword>
<dbReference type="OrthoDB" id="152248at2759"/>
<accession>A0A388JKR0</accession>
<dbReference type="PANTHER" id="PTHR38847:SF1">
    <property type="entry name" value="PSEUDOURIDINE SYNTHASE RSUA_RLUA-LIKE DOMAIN-CONTAINING PROTEIN"/>
    <property type="match status" value="1"/>
</dbReference>
<evidence type="ECO:0008006" key="4">
    <source>
        <dbReference type="Google" id="ProtNLM"/>
    </source>
</evidence>
<dbReference type="STRING" id="69332.A0A388JKR0"/>
<evidence type="ECO:0000256" key="1">
    <source>
        <dbReference type="SAM" id="SignalP"/>
    </source>
</evidence>
<gene>
    <name evidence="2" type="ORF">CBR_g78131</name>
</gene>
<dbReference type="Gramene" id="GBG44674">
    <property type="protein sequence ID" value="GBG44674"/>
    <property type="gene ID" value="CBR_g78131"/>
</dbReference>
<dbReference type="Pfam" id="PF14273">
    <property type="entry name" value="DUF4360"/>
    <property type="match status" value="1"/>
</dbReference>
<dbReference type="InterPro" id="IPR025649">
    <property type="entry name" value="DUF4360"/>
</dbReference>
<evidence type="ECO:0000313" key="3">
    <source>
        <dbReference type="Proteomes" id="UP000265515"/>
    </source>
</evidence>
<evidence type="ECO:0000313" key="2">
    <source>
        <dbReference type="EMBL" id="GBG44674.1"/>
    </source>
</evidence>
<feature type="chain" id="PRO_5017370092" description="DUF4360 domain-containing protein" evidence="1">
    <location>
        <begin position="19"/>
        <end position="199"/>
    </location>
</feature>
<dbReference type="EMBL" id="BFEA01003492">
    <property type="protein sequence ID" value="GBG44674.1"/>
    <property type="molecule type" value="Genomic_DNA"/>
</dbReference>
<dbReference type="PANTHER" id="PTHR38847">
    <property type="match status" value="1"/>
</dbReference>
<dbReference type="AlphaFoldDB" id="A0A388JKR0"/>